<dbReference type="Proteomes" id="UP001152747">
    <property type="component" value="Unassembled WGS sequence"/>
</dbReference>
<dbReference type="Pfam" id="PF04155">
    <property type="entry name" value="Ground-like"/>
    <property type="match status" value="1"/>
</dbReference>
<evidence type="ECO:0000313" key="4">
    <source>
        <dbReference type="Proteomes" id="UP001152747"/>
    </source>
</evidence>
<keyword evidence="4" id="KW-1185">Reference proteome</keyword>
<dbReference type="EMBL" id="CANHGI010000003">
    <property type="protein sequence ID" value="CAI5446153.1"/>
    <property type="molecule type" value="Genomic_DNA"/>
</dbReference>
<protein>
    <recommendedName>
        <fullName evidence="2">Ground-like domain-containing protein</fullName>
    </recommendedName>
</protein>
<feature type="signal peptide" evidence="1">
    <location>
        <begin position="1"/>
        <end position="17"/>
    </location>
</feature>
<accession>A0A9P1N173</accession>
<evidence type="ECO:0000313" key="3">
    <source>
        <dbReference type="EMBL" id="CAI5446153.1"/>
    </source>
</evidence>
<evidence type="ECO:0000259" key="2">
    <source>
        <dbReference type="Pfam" id="PF04155"/>
    </source>
</evidence>
<feature type="chain" id="PRO_5040140525" description="Ground-like domain-containing protein" evidence="1">
    <location>
        <begin position="18"/>
        <end position="129"/>
    </location>
</feature>
<dbReference type="OrthoDB" id="5775991at2759"/>
<evidence type="ECO:0000256" key="1">
    <source>
        <dbReference type="SAM" id="SignalP"/>
    </source>
</evidence>
<feature type="domain" description="Ground-like" evidence="2">
    <location>
        <begin position="53"/>
        <end position="122"/>
    </location>
</feature>
<organism evidence="3 4">
    <name type="scientific">Caenorhabditis angaria</name>
    <dbReference type="NCBI Taxonomy" id="860376"/>
    <lineage>
        <taxon>Eukaryota</taxon>
        <taxon>Metazoa</taxon>
        <taxon>Ecdysozoa</taxon>
        <taxon>Nematoda</taxon>
        <taxon>Chromadorea</taxon>
        <taxon>Rhabditida</taxon>
        <taxon>Rhabditina</taxon>
        <taxon>Rhabditomorpha</taxon>
        <taxon>Rhabditoidea</taxon>
        <taxon>Rhabditidae</taxon>
        <taxon>Peloderinae</taxon>
        <taxon>Caenorhabditis</taxon>
    </lineage>
</organism>
<comment type="caution">
    <text evidence="3">The sequence shown here is derived from an EMBL/GenBank/DDBJ whole genome shotgun (WGS) entry which is preliminary data.</text>
</comment>
<dbReference type="InterPro" id="IPR007284">
    <property type="entry name" value="Ground-like_dom"/>
</dbReference>
<reference evidence="3" key="1">
    <citation type="submission" date="2022-11" db="EMBL/GenBank/DDBJ databases">
        <authorList>
            <person name="Kikuchi T."/>
        </authorList>
    </citation>
    <scope>NUCLEOTIDE SEQUENCE</scope>
    <source>
        <strain evidence="3">PS1010</strain>
    </source>
</reference>
<sequence>MRFLFFFFIFIFSLVSTSEIINGETQETFRDLEIFENPNLLARSTRPRQKVSENCSDEKLRKIMHENISEDGSTESKRSLQAVFKDRDGVWSIICAPCSFSYLAHSHEYCVHSRFGVTCLVFRDIVGSD</sequence>
<dbReference type="AlphaFoldDB" id="A0A9P1N173"/>
<keyword evidence="1" id="KW-0732">Signal</keyword>
<name>A0A9P1N173_9PELO</name>
<proteinExistence type="predicted"/>
<gene>
    <name evidence="3" type="ORF">CAMP_LOCUS8790</name>
</gene>